<feature type="domain" description="LysM" evidence="2">
    <location>
        <begin position="2"/>
        <end position="47"/>
    </location>
</feature>
<dbReference type="SMART" id="SM00257">
    <property type="entry name" value="LysM"/>
    <property type="match status" value="1"/>
</dbReference>
<organism evidence="3 4">
    <name type="scientific">Ornithinibacillus halophilus</name>
    <dbReference type="NCBI Taxonomy" id="930117"/>
    <lineage>
        <taxon>Bacteria</taxon>
        <taxon>Bacillati</taxon>
        <taxon>Bacillota</taxon>
        <taxon>Bacilli</taxon>
        <taxon>Bacillales</taxon>
        <taxon>Bacillaceae</taxon>
        <taxon>Ornithinibacillus</taxon>
    </lineage>
</organism>
<dbReference type="PANTHER" id="PTHR33734:SF34">
    <property type="entry name" value="SPOIVD-ASSOCIATED FACTOR A"/>
    <property type="match status" value="1"/>
</dbReference>
<feature type="compositionally biased region" description="Basic and acidic residues" evidence="1">
    <location>
        <begin position="54"/>
        <end position="76"/>
    </location>
</feature>
<dbReference type="OrthoDB" id="2033517at2"/>
<evidence type="ECO:0000259" key="2">
    <source>
        <dbReference type="PROSITE" id="PS51782"/>
    </source>
</evidence>
<dbReference type="EMBL" id="FQVW01000002">
    <property type="protein sequence ID" value="SHF65740.1"/>
    <property type="molecule type" value="Genomic_DNA"/>
</dbReference>
<dbReference type="PANTHER" id="PTHR33734">
    <property type="entry name" value="LYSM DOMAIN-CONTAINING GPI-ANCHORED PROTEIN 2"/>
    <property type="match status" value="1"/>
</dbReference>
<evidence type="ECO:0000256" key="1">
    <source>
        <dbReference type="SAM" id="MobiDB-lite"/>
    </source>
</evidence>
<accession>A0A1M5DFJ2</accession>
<feature type="region of interest" description="Disordered" evidence="1">
    <location>
        <begin position="125"/>
        <end position="155"/>
    </location>
</feature>
<dbReference type="Pfam" id="PF01476">
    <property type="entry name" value="LysM"/>
    <property type="match status" value="1"/>
</dbReference>
<dbReference type="GO" id="GO:0008932">
    <property type="term" value="F:lytic endotransglycosylase activity"/>
    <property type="evidence" value="ECO:0007669"/>
    <property type="project" value="TreeGrafter"/>
</dbReference>
<dbReference type="SUPFAM" id="SSF54106">
    <property type="entry name" value="LysM domain"/>
    <property type="match status" value="1"/>
</dbReference>
<dbReference type="InterPro" id="IPR036779">
    <property type="entry name" value="LysM_dom_sf"/>
</dbReference>
<dbReference type="AlphaFoldDB" id="A0A1M5DFJ2"/>
<feature type="compositionally biased region" description="Low complexity" evidence="1">
    <location>
        <begin position="247"/>
        <end position="263"/>
    </location>
</feature>
<dbReference type="RefSeq" id="WP_072887746.1">
    <property type="nucleotide sequence ID" value="NZ_FQVW01000002.1"/>
</dbReference>
<proteinExistence type="predicted"/>
<evidence type="ECO:0000313" key="3">
    <source>
        <dbReference type="EMBL" id="SHF65740.1"/>
    </source>
</evidence>
<protein>
    <submittedName>
        <fullName evidence="3">Morphogenetic protein associated with SpoVID</fullName>
    </submittedName>
</protein>
<dbReference type="STRING" id="930117.SAMN05216225_100237"/>
<evidence type="ECO:0000313" key="4">
    <source>
        <dbReference type="Proteomes" id="UP000183988"/>
    </source>
</evidence>
<feature type="region of interest" description="Disordered" evidence="1">
    <location>
        <begin position="50"/>
        <end position="84"/>
    </location>
</feature>
<dbReference type="InterPro" id="IPR014248">
    <property type="entry name" value="Spore_coat_assembly_SafA"/>
</dbReference>
<feature type="region of interest" description="Disordered" evidence="1">
    <location>
        <begin position="236"/>
        <end position="287"/>
    </location>
</feature>
<dbReference type="Proteomes" id="UP000183988">
    <property type="component" value="Unassembled WGS sequence"/>
</dbReference>
<keyword evidence="4" id="KW-1185">Reference proteome</keyword>
<sequence>MKIHVVQKGDTLWEISKQYGVDFDEVKSLNSQIASPDMIMPGMKIKIPSSAKTVKKEMPKKEMQKPVVEKPYKDISPKPMPAIKEDDMKPMKEVKPEMPLPQMPQLPMQPIMQMPIMEQNMTVQFPDMPESPESSESKEQPMYHQPIQQQPVQQQPVQQPIQQQMPQPMPQNLIPLCCHVMHPCYPPVPFTMMVDEATLPGHQQPMYGMEMPMQEKDCGCKGSTPMPPQMGYMAPPMTGFDPSQQMSQAPQSTTTYPPTQPNSFAPFPTPPGFQGLRNFDGDESSSE</sequence>
<dbReference type="Gene3D" id="3.10.350.10">
    <property type="entry name" value="LysM domain"/>
    <property type="match status" value="1"/>
</dbReference>
<reference evidence="3 4" key="1">
    <citation type="submission" date="2016-11" db="EMBL/GenBank/DDBJ databases">
        <authorList>
            <person name="Jaros S."/>
            <person name="Januszkiewicz K."/>
            <person name="Wedrychowicz H."/>
        </authorList>
    </citation>
    <scope>NUCLEOTIDE SEQUENCE [LARGE SCALE GENOMIC DNA]</scope>
    <source>
        <strain evidence="3 4">IBRC-M 10683</strain>
    </source>
</reference>
<feature type="compositionally biased region" description="Low complexity" evidence="1">
    <location>
        <begin position="145"/>
        <end position="155"/>
    </location>
</feature>
<dbReference type="InterPro" id="IPR018392">
    <property type="entry name" value="LysM"/>
</dbReference>
<name>A0A1M5DFJ2_9BACI</name>
<gene>
    <name evidence="3" type="ORF">SAMN05216225_100237</name>
</gene>
<dbReference type="CDD" id="cd00118">
    <property type="entry name" value="LysM"/>
    <property type="match status" value="1"/>
</dbReference>
<dbReference type="NCBIfam" id="TIGR02899">
    <property type="entry name" value="spore_safA"/>
    <property type="match status" value="1"/>
</dbReference>
<dbReference type="PROSITE" id="PS51782">
    <property type="entry name" value="LYSM"/>
    <property type="match status" value="1"/>
</dbReference>